<gene>
    <name evidence="1" type="primary">bath-42</name>
    <name evidence="1" type="ORF">SPIL2461_LOCUS21382</name>
</gene>
<organism evidence="1 2">
    <name type="scientific">Symbiodinium pilosum</name>
    <name type="common">Dinoflagellate</name>
    <dbReference type="NCBI Taxonomy" id="2952"/>
    <lineage>
        <taxon>Eukaryota</taxon>
        <taxon>Sar</taxon>
        <taxon>Alveolata</taxon>
        <taxon>Dinophyceae</taxon>
        <taxon>Suessiales</taxon>
        <taxon>Symbiodiniaceae</taxon>
        <taxon>Symbiodinium</taxon>
    </lineage>
</organism>
<name>A0A812XPE2_SYMPI</name>
<keyword evidence="2" id="KW-1185">Reference proteome</keyword>
<dbReference type="Proteomes" id="UP000649617">
    <property type="component" value="Unassembled WGS sequence"/>
</dbReference>
<evidence type="ECO:0000313" key="1">
    <source>
        <dbReference type="EMBL" id="CAE7742383.1"/>
    </source>
</evidence>
<dbReference type="OrthoDB" id="439806at2759"/>
<proteinExistence type="predicted"/>
<evidence type="ECO:0000313" key="2">
    <source>
        <dbReference type="Proteomes" id="UP000649617"/>
    </source>
</evidence>
<reference evidence="1" key="1">
    <citation type="submission" date="2021-02" db="EMBL/GenBank/DDBJ databases">
        <authorList>
            <person name="Dougan E. K."/>
            <person name="Rhodes N."/>
            <person name="Thang M."/>
            <person name="Chan C."/>
        </authorList>
    </citation>
    <scope>NUCLEOTIDE SEQUENCE</scope>
</reference>
<sequence length="261" mass="29211">MLVELAALADKYQVFAAADFFQKTALRTKALEKIWIHPAKALKHRPVLRPELLKEILDFNFLCIEDAAIVQVLRGWGIKEDLLQPLVEALEARVQATIFEFQPARKPGEYSENLLFNLWSRYCKAGERGAFLGYCVVVTLGPQQADMLSDRSLTEIGRSGNIGGLCQGWIKWELPHSHVFVMDLGFSCKITSAVSFQILCSEDGDAWHLAHESKGQDIAASVALPCKLPLGWVKCFKVQVLAGQMPAYKCCLRIRGIFQTD</sequence>
<dbReference type="EMBL" id="CAJNIZ010046187">
    <property type="protein sequence ID" value="CAE7742383.1"/>
    <property type="molecule type" value="Genomic_DNA"/>
</dbReference>
<accession>A0A812XPE2</accession>
<comment type="caution">
    <text evidence="1">The sequence shown here is derived from an EMBL/GenBank/DDBJ whole genome shotgun (WGS) entry which is preliminary data.</text>
</comment>
<dbReference type="AlphaFoldDB" id="A0A812XPE2"/>
<protein>
    <submittedName>
        <fullName evidence="1">Bath-42 protein</fullName>
    </submittedName>
</protein>